<sequence length="73" mass="8266">PLHATLPVLLHITPRYYFPTQDKNPLTTRNLTSTIELSIESQIPDPYLAGRWVILVENSDDVNLLMFSTVMGP</sequence>
<dbReference type="Proteomes" id="UP000594638">
    <property type="component" value="Unassembled WGS sequence"/>
</dbReference>
<organism evidence="1 2">
    <name type="scientific">Olea europaea subsp. europaea</name>
    <dbReference type="NCBI Taxonomy" id="158383"/>
    <lineage>
        <taxon>Eukaryota</taxon>
        <taxon>Viridiplantae</taxon>
        <taxon>Streptophyta</taxon>
        <taxon>Embryophyta</taxon>
        <taxon>Tracheophyta</taxon>
        <taxon>Spermatophyta</taxon>
        <taxon>Magnoliopsida</taxon>
        <taxon>eudicotyledons</taxon>
        <taxon>Gunneridae</taxon>
        <taxon>Pentapetalae</taxon>
        <taxon>asterids</taxon>
        <taxon>lamiids</taxon>
        <taxon>Lamiales</taxon>
        <taxon>Oleaceae</taxon>
        <taxon>Oleeae</taxon>
        <taxon>Olea</taxon>
    </lineage>
</organism>
<reference evidence="1 2" key="1">
    <citation type="submission" date="2019-12" db="EMBL/GenBank/DDBJ databases">
        <authorList>
            <person name="Alioto T."/>
            <person name="Alioto T."/>
            <person name="Gomez Garrido J."/>
        </authorList>
    </citation>
    <scope>NUCLEOTIDE SEQUENCE [LARGE SCALE GENOMIC DNA]</scope>
</reference>
<proteinExistence type="predicted"/>
<dbReference type="AlphaFoldDB" id="A0A8S0PTX6"/>
<accession>A0A8S0PTX6</accession>
<gene>
    <name evidence="1" type="ORF">OLEA9_A057571</name>
</gene>
<comment type="caution">
    <text evidence="1">The sequence shown here is derived from an EMBL/GenBank/DDBJ whole genome shotgun (WGS) entry which is preliminary data.</text>
</comment>
<evidence type="ECO:0000313" key="2">
    <source>
        <dbReference type="Proteomes" id="UP000594638"/>
    </source>
</evidence>
<keyword evidence="2" id="KW-1185">Reference proteome</keyword>
<name>A0A8S0PTX6_OLEEU</name>
<dbReference type="EMBL" id="CACTIH010000234">
    <property type="protein sequence ID" value="CAA2957697.1"/>
    <property type="molecule type" value="Genomic_DNA"/>
</dbReference>
<evidence type="ECO:0000313" key="1">
    <source>
        <dbReference type="EMBL" id="CAA2957697.1"/>
    </source>
</evidence>
<protein>
    <submittedName>
        <fullName evidence="1">Uncharacterized protein</fullName>
    </submittedName>
</protein>
<feature type="non-terminal residue" evidence="1">
    <location>
        <position position="1"/>
    </location>
</feature>
<dbReference type="Gramene" id="OE9A057571T1">
    <property type="protein sequence ID" value="OE9A057571C1"/>
    <property type="gene ID" value="OE9A057571"/>
</dbReference>